<dbReference type="InterPro" id="IPR052374">
    <property type="entry name" value="SERAC1"/>
</dbReference>
<dbReference type="PANTHER" id="PTHR48182">
    <property type="entry name" value="PROTEIN SERAC1"/>
    <property type="match status" value="1"/>
</dbReference>
<evidence type="ECO:0000256" key="6">
    <source>
        <dbReference type="ARBA" id="ARBA00023128"/>
    </source>
</evidence>
<dbReference type="GO" id="GO:0005739">
    <property type="term" value="C:mitochondrion"/>
    <property type="evidence" value="ECO:0007669"/>
    <property type="project" value="UniProtKB-SubCell"/>
</dbReference>
<keyword evidence="7" id="KW-0472">Membrane</keyword>
<keyword evidence="11" id="KW-1185">Reference proteome</keyword>
<evidence type="ECO:0000256" key="5">
    <source>
        <dbReference type="ARBA" id="ARBA00022824"/>
    </source>
</evidence>
<dbReference type="PANTHER" id="PTHR48182:SF2">
    <property type="entry name" value="PROTEIN SERAC1"/>
    <property type="match status" value="1"/>
</dbReference>
<dbReference type="EMBL" id="KZ613962">
    <property type="protein sequence ID" value="PMD31444.1"/>
    <property type="molecule type" value="Genomic_DNA"/>
</dbReference>
<feature type="domain" description="DUF676" evidence="9">
    <location>
        <begin position="58"/>
        <end position="207"/>
    </location>
</feature>
<dbReference type="Pfam" id="PF05057">
    <property type="entry name" value="DUF676"/>
    <property type="match status" value="1"/>
</dbReference>
<feature type="compositionally biased region" description="Basic and acidic residues" evidence="8">
    <location>
        <begin position="13"/>
        <end position="25"/>
    </location>
</feature>
<dbReference type="OrthoDB" id="427518at2759"/>
<evidence type="ECO:0000259" key="9">
    <source>
        <dbReference type="Pfam" id="PF05057"/>
    </source>
</evidence>
<dbReference type="SUPFAM" id="SSF53474">
    <property type="entry name" value="alpha/beta-Hydrolases"/>
    <property type="match status" value="1"/>
</dbReference>
<dbReference type="Gene3D" id="3.40.50.1820">
    <property type="entry name" value="alpha/beta hydrolase"/>
    <property type="match status" value="1"/>
</dbReference>
<evidence type="ECO:0000256" key="2">
    <source>
        <dbReference type="ARBA" id="ARBA00004240"/>
    </source>
</evidence>
<comment type="similarity">
    <text evidence="4">Belongs to the putative lipase ROG1 family.</text>
</comment>
<gene>
    <name evidence="10" type="ORF">L207DRAFT_501095</name>
</gene>
<dbReference type="AlphaFoldDB" id="A0A2J6QYU3"/>
<dbReference type="GO" id="GO:0016020">
    <property type="term" value="C:membrane"/>
    <property type="evidence" value="ECO:0007669"/>
    <property type="project" value="UniProtKB-SubCell"/>
</dbReference>
<name>A0A2J6QYU3_HYAVF</name>
<proteinExistence type="inferred from homology"/>
<evidence type="ECO:0000256" key="1">
    <source>
        <dbReference type="ARBA" id="ARBA00004173"/>
    </source>
</evidence>
<evidence type="ECO:0000313" key="10">
    <source>
        <dbReference type="EMBL" id="PMD31444.1"/>
    </source>
</evidence>
<accession>A0A2J6QYU3</accession>
<reference evidence="10 11" key="1">
    <citation type="submission" date="2016-04" db="EMBL/GenBank/DDBJ databases">
        <title>A degradative enzymes factory behind the ericoid mycorrhizal symbiosis.</title>
        <authorList>
            <consortium name="DOE Joint Genome Institute"/>
            <person name="Martino E."/>
            <person name="Morin E."/>
            <person name="Grelet G."/>
            <person name="Kuo A."/>
            <person name="Kohler A."/>
            <person name="Daghino S."/>
            <person name="Barry K."/>
            <person name="Choi C."/>
            <person name="Cichocki N."/>
            <person name="Clum A."/>
            <person name="Copeland A."/>
            <person name="Hainaut M."/>
            <person name="Haridas S."/>
            <person name="Labutti K."/>
            <person name="Lindquist E."/>
            <person name="Lipzen A."/>
            <person name="Khouja H.-R."/>
            <person name="Murat C."/>
            <person name="Ohm R."/>
            <person name="Olson A."/>
            <person name="Spatafora J."/>
            <person name="Veneault-Fourrey C."/>
            <person name="Henrissat B."/>
            <person name="Grigoriev I."/>
            <person name="Martin F."/>
            <person name="Perotto S."/>
        </authorList>
    </citation>
    <scope>NUCLEOTIDE SEQUENCE [LARGE SCALE GENOMIC DNA]</scope>
    <source>
        <strain evidence="10 11">F</strain>
    </source>
</reference>
<dbReference type="InterPro" id="IPR007751">
    <property type="entry name" value="DUF676_lipase-like"/>
</dbReference>
<dbReference type="InterPro" id="IPR029058">
    <property type="entry name" value="AB_hydrolase_fold"/>
</dbReference>
<protein>
    <submittedName>
        <fullName evidence="10">Putative SesB-related regulatory protein</fullName>
    </submittedName>
</protein>
<feature type="compositionally biased region" description="Basic residues" evidence="8">
    <location>
        <begin position="1"/>
        <end position="12"/>
    </location>
</feature>
<sequence length="321" mass="35914">MAFLFGRKRKRSHDQDQDHESDRGDPAMSTSSAILQNHSYGLKVLEEPQNAAGIVFDVVFVHGLRGSIETTWRHNRTGAYWPRDFLSKDLSNCRIFAFGYDADIVNFWNPASKNRIGNHAENLIGALAGEREITDTNSRKIIFIGHSLGGLVIQQALCHSKNSVEEHIQKIHECTAAIMFLGTPHFGADMAKWAAFGSHMSDSFKRTNSDIVNVLKLGSEMLANIQGNFHSILRTREKSDQRIQITCFYEELALSYVGEVVPMHSAILPSYPSYGIHANHMDMTKFPSCDDAGYGSIRRELLRWTKQLSTAGPTPLALNCT</sequence>
<comment type="subcellular location">
    <subcellularLocation>
        <location evidence="2">Endoplasmic reticulum</location>
    </subcellularLocation>
    <subcellularLocation>
        <location evidence="3">Membrane</location>
    </subcellularLocation>
    <subcellularLocation>
        <location evidence="1">Mitochondrion</location>
    </subcellularLocation>
</comment>
<feature type="region of interest" description="Disordered" evidence="8">
    <location>
        <begin position="1"/>
        <end position="30"/>
    </location>
</feature>
<organism evidence="10 11">
    <name type="scientific">Hyaloscypha variabilis (strain UAMH 11265 / GT02V1 / F)</name>
    <name type="common">Meliniomyces variabilis</name>
    <dbReference type="NCBI Taxonomy" id="1149755"/>
    <lineage>
        <taxon>Eukaryota</taxon>
        <taxon>Fungi</taxon>
        <taxon>Dikarya</taxon>
        <taxon>Ascomycota</taxon>
        <taxon>Pezizomycotina</taxon>
        <taxon>Leotiomycetes</taxon>
        <taxon>Helotiales</taxon>
        <taxon>Hyaloscyphaceae</taxon>
        <taxon>Hyaloscypha</taxon>
        <taxon>Hyaloscypha variabilis</taxon>
    </lineage>
</organism>
<evidence type="ECO:0000313" key="11">
    <source>
        <dbReference type="Proteomes" id="UP000235786"/>
    </source>
</evidence>
<keyword evidence="5" id="KW-0256">Endoplasmic reticulum</keyword>
<evidence type="ECO:0000256" key="3">
    <source>
        <dbReference type="ARBA" id="ARBA00004370"/>
    </source>
</evidence>
<evidence type="ECO:0000256" key="8">
    <source>
        <dbReference type="SAM" id="MobiDB-lite"/>
    </source>
</evidence>
<evidence type="ECO:0000256" key="4">
    <source>
        <dbReference type="ARBA" id="ARBA00007920"/>
    </source>
</evidence>
<dbReference type="GO" id="GO:0005783">
    <property type="term" value="C:endoplasmic reticulum"/>
    <property type="evidence" value="ECO:0007669"/>
    <property type="project" value="UniProtKB-SubCell"/>
</dbReference>
<keyword evidence="6" id="KW-0496">Mitochondrion</keyword>
<evidence type="ECO:0000256" key="7">
    <source>
        <dbReference type="ARBA" id="ARBA00023136"/>
    </source>
</evidence>
<dbReference type="Proteomes" id="UP000235786">
    <property type="component" value="Unassembled WGS sequence"/>
</dbReference>